<reference evidence="3" key="1">
    <citation type="journal article" date="2019" name="Int. J. Syst. Evol. Microbiol.">
        <title>The Global Catalogue of Microorganisms (GCM) 10K type strain sequencing project: providing services to taxonomists for standard genome sequencing and annotation.</title>
        <authorList>
            <consortium name="The Broad Institute Genomics Platform"/>
            <consortium name="The Broad Institute Genome Sequencing Center for Infectious Disease"/>
            <person name="Wu L."/>
            <person name="Ma J."/>
        </authorList>
    </citation>
    <scope>NUCLEOTIDE SEQUENCE [LARGE SCALE GENOMIC DNA]</scope>
    <source>
        <strain evidence="3">CCUG 62974</strain>
    </source>
</reference>
<proteinExistence type="predicted"/>
<evidence type="ECO:0000259" key="1">
    <source>
        <dbReference type="Pfam" id="PF25583"/>
    </source>
</evidence>
<evidence type="ECO:0000313" key="2">
    <source>
        <dbReference type="EMBL" id="MFD0884652.1"/>
    </source>
</evidence>
<feature type="domain" description="WCX" evidence="1">
    <location>
        <begin position="10"/>
        <end position="59"/>
    </location>
</feature>
<feature type="non-terminal residue" evidence="2">
    <location>
        <position position="1"/>
    </location>
</feature>
<dbReference type="Proteomes" id="UP001597024">
    <property type="component" value="Unassembled WGS sequence"/>
</dbReference>
<dbReference type="InterPro" id="IPR057727">
    <property type="entry name" value="WCX_dom"/>
</dbReference>
<sequence length="64" mass="6815">LDDALASAGEPDERGWVTLSLPVESPEVAYAQILRFGPEAEVLDPPSLRARVAEAAARLHGLYG</sequence>
<accession>A0ABW3DNV8</accession>
<organism evidence="2 3">
    <name type="scientific">Streptosporangium algeriense</name>
    <dbReference type="NCBI Taxonomy" id="1682748"/>
    <lineage>
        <taxon>Bacteria</taxon>
        <taxon>Bacillati</taxon>
        <taxon>Actinomycetota</taxon>
        <taxon>Actinomycetes</taxon>
        <taxon>Streptosporangiales</taxon>
        <taxon>Streptosporangiaceae</taxon>
        <taxon>Streptosporangium</taxon>
    </lineage>
</organism>
<dbReference type="EMBL" id="JBHTHX010000203">
    <property type="protein sequence ID" value="MFD0884652.1"/>
    <property type="molecule type" value="Genomic_DNA"/>
</dbReference>
<protein>
    <submittedName>
        <fullName evidence="2">WYL domain-containing protein</fullName>
    </submittedName>
</protein>
<evidence type="ECO:0000313" key="3">
    <source>
        <dbReference type="Proteomes" id="UP001597024"/>
    </source>
</evidence>
<name>A0ABW3DNV8_9ACTN</name>
<dbReference type="Pfam" id="PF25583">
    <property type="entry name" value="WCX"/>
    <property type="match status" value="1"/>
</dbReference>
<comment type="caution">
    <text evidence="2">The sequence shown here is derived from an EMBL/GenBank/DDBJ whole genome shotgun (WGS) entry which is preliminary data.</text>
</comment>
<gene>
    <name evidence="2" type="ORF">ACFQ08_08815</name>
</gene>
<keyword evidence="3" id="KW-1185">Reference proteome</keyword>